<protein>
    <submittedName>
        <fullName evidence="1">Uncharacterized protein</fullName>
    </submittedName>
</protein>
<name>W9Z337_FUSOX</name>
<dbReference type="Proteomes" id="UP000030703">
    <property type="component" value="Unassembled WGS sequence"/>
</dbReference>
<reference evidence="1" key="2">
    <citation type="submission" date="2012-05" db="EMBL/GenBank/DDBJ databases">
        <title>Annotation of the Genome Sequence of Fusarium oxysporum f. sp. melonis 26406.</title>
        <authorList>
            <consortium name="The Broad Institute Genomics Platform"/>
            <person name="Ma L.-J."/>
            <person name="Corby-Kistler H."/>
            <person name="Broz K."/>
            <person name="Gale L.R."/>
            <person name="Jonkers W."/>
            <person name="O'Donnell K."/>
            <person name="Ploetz R."/>
            <person name="Steinberg C."/>
            <person name="Schwartz D.C."/>
            <person name="VanEtten H."/>
            <person name="Zhou S."/>
            <person name="Young S.K."/>
            <person name="Zeng Q."/>
            <person name="Gargeya S."/>
            <person name="Fitzgerald M."/>
            <person name="Abouelleil A."/>
            <person name="Alvarado L."/>
            <person name="Chapman S.B."/>
            <person name="Gainer-Dewar J."/>
            <person name="Goldberg J."/>
            <person name="Griggs A."/>
            <person name="Gujja S."/>
            <person name="Hansen M."/>
            <person name="Howarth C."/>
            <person name="Imamovic A."/>
            <person name="Ireland A."/>
            <person name="Larimer J."/>
            <person name="McCowan C."/>
            <person name="Murphy C."/>
            <person name="Pearson M."/>
            <person name="Poon T.W."/>
            <person name="Priest M."/>
            <person name="Roberts A."/>
            <person name="Saif S."/>
            <person name="Shea T."/>
            <person name="Sykes S."/>
            <person name="Wortman J."/>
            <person name="Nusbaum C."/>
            <person name="Birren B."/>
        </authorList>
    </citation>
    <scope>NUCLEOTIDE SEQUENCE</scope>
    <source>
        <strain evidence="1">26406</strain>
    </source>
</reference>
<sequence>MDREREAALQYLRSKIRRLEEDETDPMFRIFNFTFAFGGSRKAQTVLRTWYEPGMKYSMRFLTSRVCTFETKVDENEV</sequence>
<dbReference type="EMBL" id="JH659367">
    <property type="protein sequence ID" value="EXK26204.1"/>
    <property type="molecule type" value="Genomic_DNA"/>
</dbReference>
<accession>W9Z337</accession>
<gene>
    <name evidence="1" type="ORF">FOMG_17174</name>
</gene>
<reference evidence="1" key="1">
    <citation type="submission" date="2012-04" db="EMBL/GenBank/DDBJ databases">
        <title>The Genome Sequence of Fusarium oxysporum melonis.</title>
        <authorList>
            <consortium name="The Broad Institute Genome Sequencing Platform"/>
            <person name="Ma L.-J."/>
            <person name="Gale L.R."/>
            <person name="Schwartz D.C."/>
            <person name="Zhou S."/>
            <person name="Corby-Kistler H."/>
            <person name="Young S.K."/>
            <person name="Zeng Q."/>
            <person name="Gargeya S."/>
            <person name="Fitzgerald M."/>
            <person name="Haas B."/>
            <person name="Abouelleil A."/>
            <person name="Alvarado L."/>
            <person name="Arachchi H.M."/>
            <person name="Berlin A."/>
            <person name="Brown A."/>
            <person name="Chapman S.B."/>
            <person name="Chen Z."/>
            <person name="Dunbar C."/>
            <person name="Freedman E."/>
            <person name="Gearin G."/>
            <person name="Goldberg J."/>
            <person name="Griggs A."/>
            <person name="Gujja S."/>
            <person name="Heiman D."/>
            <person name="Howarth C."/>
            <person name="Larson L."/>
            <person name="Lui A."/>
            <person name="MacDonald P.J.P."/>
            <person name="Montmayeur A."/>
            <person name="Murphy C."/>
            <person name="Neiman D."/>
            <person name="Pearson M."/>
            <person name="Priest M."/>
            <person name="Roberts A."/>
            <person name="Saif S."/>
            <person name="Shea T."/>
            <person name="Shenoy N."/>
            <person name="Sisk P."/>
            <person name="Stolte C."/>
            <person name="Sykes S."/>
            <person name="Wortman J."/>
            <person name="Nusbaum C."/>
            <person name="Birren B."/>
        </authorList>
    </citation>
    <scope>NUCLEOTIDE SEQUENCE</scope>
    <source>
        <strain evidence="1">26406</strain>
    </source>
</reference>
<evidence type="ECO:0000313" key="1">
    <source>
        <dbReference type="EMBL" id="EXK26204.1"/>
    </source>
</evidence>
<dbReference type="HOGENOM" id="CLU_2622129_0_0_1"/>
<proteinExistence type="predicted"/>
<dbReference type="AlphaFoldDB" id="W9Z337"/>
<organism evidence="1">
    <name type="scientific">Fusarium oxysporum f. sp. melonis 26406</name>
    <dbReference type="NCBI Taxonomy" id="1089452"/>
    <lineage>
        <taxon>Eukaryota</taxon>
        <taxon>Fungi</taxon>
        <taxon>Dikarya</taxon>
        <taxon>Ascomycota</taxon>
        <taxon>Pezizomycotina</taxon>
        <taxon>Sordariomycetes</taxon>
        <taxon>Hypocreomycetidae</taxon>
        <taxon>Hypocreales</taxon>
        <taxon>Nectriaceae</taxon>
        <taxon>Fusarium</taxon>
        <taxon>Fusarium oxysporum species complex</taxon>
    </lineage>
</organism>
<dbReference type="VEuPathDB" id="FungiDB:FOMG_17174"/>